<gene>
    <name evidence="1" type="ORF">MOS_526</name>
</gene>
<organism evidence="1 2">
    <name type="scientific">Mesomycoplasma hyorhinis SK76</name>
    <dbReference type="NCBI Taxonomy" id="1118964"/>
    <lineage>
        <taxon>Bacteria</taxon>
        <taxon>Bacillati</taxon>
        <taxon>Mycoplasmatota</taxon>
        <taxon>Mycoplasmoidales</taxon>
        <taxon>Metamycoplasmataceae</taxon>
        <taxon>Mesomycoplasma</taxon>
    </lineage>
</organism>
<evidence type="ECO:0000313" key="1">
    <source>
        <dbReference type="EMBL" id="AFX74441.1"/>
    </source>
</evidence>
<dbReference type="GeneID" id="93248628"/>
<accession>A0AAI8FDY7</accession>
<dbReference type="AlphaFoldDB" id="A0AAI8FDY7"/>
<dbReference type="KEGG" id="mhs:MOS_526"/>
<protein>
    <submittedName>
        <fullName evidence="1">Spermidine/putrescine substrate binding protein</fullName>
    </submittedName>
</protein>
<evidence type="ECO:0000313" key="2">
    <source>
        <dbReference type="Proteomes" id="UP000009399"/>
    </source>
</evidence>
<name>A0AAI8FDY7_MESHY</name>
<dbReference type="EMBL" id="CP003914">
    <property type="protein sequence ID" value="AFX74441.1"/>
    <property type="molecule type" value="Genomic_DNA"/>
</dbReference>
<proteinExistence type="predicted"/>
<dbReference type="Proteomes" id="UP000009399">
    <property type="component" value="Chromosome"/>
</dbReference>
<dbReference type="Pfam" id="PF02030">
    <property type="entry name" value="Lipoprotein_8"/>
    <property type="match status" value="1"/>
</dbReference>
<dbReference type="RefSeq" id="WP_015084212.1">
    <property type="nucleotide sequence ID" value="NC_019552.1"/>
</dbReference>
<reference evidence="1 2" key="1">
    <citation type="journal article" date="2013" name="Genome Announc.">
        <title>Complete Genome Sequence of Mycoplasma hyorhinis Strain SK76.</title>
        <authorList>
            <person name="Goodison S."/>
            <person name="Urquidi V."/>
            <person name="Kumar D."/>
            <person name="Reyes L."/>
            <person name="Rosser C.J."/>
        </authorList>
    </citation>
    <scope>NUCLEOTIDE SEQUENCE [LARGE SCALE GENOMIC DNA]</scope>
    <source>
        <strain evidence="1 2">SK76</strain>
    </source>
</reference>
<sequence length="574" mass="67070">MKFKLKSRYKWTIFSLILLLISSLMIAFKVNLPFRPLIMNYESYLSEPGKEELEKDFDYREFGDVSEFTKAIEDKRTIGGVGSDFQIARLVQKNLIQKIDWSKLFQNSQNEKLKKGFKTPANYYSLTKKEKEAVLARKRRTFESLIRPEVVSHIDEYDKFLVDEKGNKIDSDKDGIADRFWEFFVPYYTQDKVIAYTVGDYKNKNNEIVEIKPELLKNEKYRENKAFIQEKGIKFLDQTVAEIGKTLREYGYKYFEWTEAMRDNLLLGSEKIGNYTGIVTKDNYKQQIDGFVSYIKDITNKNFADLRFNYYSSSGLDLTTNLIDIEKKPEVGFIYNGDALDAHYSKDNFDWLKDGKTINIIRPKNNLTLLDGWILLKDISSDVVDKFYNSLYNSVYKGEDLSEDQMFKMALEKARYKDPEDDQIKSGYYLDYEKLPNLANFDFINYTPSFTNTFEFFKKTYFNDNVETVNALDDNNVETGDEIDLIKDKNGIVAANETTPTITFEQLAATAEERASLFGLNIYLSQQPKQTIYGQRPEDFPNDTTYDIHYSFIAPVDENLDSNIRTYYIIKTKS</sequence>